<dbReference type="InterPro" id="IPR000719">
    <property type="entry name" value="Prot_kinase_dom"/>
</dbReference>
<keyword evidence="10" id="KW-1185">Reference proteome</keyword>
<feature type="non-terminal residue" evidence="9">
    <location>
        <position position="1"/>
    </location>
</feature>
<evidence type="ECO:0000259" key="8">
    <source>
        <dbReference type="PROSITE" id="PS50011"/>
    </source>
</evidence>
<proteinExistence type="inferred from homology"/>
<dbReference type="GO" id="GO:0005634">
    <property type="term" value="C:nucleus"/>
    <property type="evidence" value="ECO:0007669"/>
    <property type="project" value="TreeGrafter"/>
</dbReference>
<evidence type="ECO:0000256" key="4">
    <source>
        <dbReference type="ARBA" id="ARBA00022777"/>
    </source>
</evidence>
<comment type="similarity">
    <text evidence="7">Belongs to the protein kinase superfamily.</text>
</comment>
<keyword evidence="2" id="KW-0808">Transferase</keyword>
<dbReference type="GO" id="GO:0004713">
    <property type="term" value="F:protein tyrosine kinase activity"/>
    <property type="evidence" value="ECO:0007669"/>
    <property type="project" value="TreeGrafter"/>
</dbReference>
<evidence type="ECO:0000256" key="2">
    <source>
        <dbReference type="ARBA" id="ARBA00022679"/>
    </source>
</evidence>
<dbReference type="PROSITE" id="PS50011">
    <property type="entry name" value="PROTEIN_KINASE_DOM"/>
    <property type="match status" value="1"/>
</dbReference>
<dbReference type="Gene3D" id="3.30.200.20">
    <property type="entry name" value="Phosphorylase Kinase, domain 1"/>
    <property type="match status" value="1"/>
</dbReference>
<feature type="domain" description="Protein kinase" evidence="8">
    <location>
        <begin position="6"/>
        <end position="335"/>
    </location>
</feature>
<dbReference type="Proteomes" id="UP000824782">
    <property type="component" value="Unassembled WGS sequence"/>
</dbReference>
<keyword evidence="5 6" id="KW-0067">ATP-binding</keyword>
<keyword evidence="1 7" id="KW-0723">Serine/threonine-protein kinase</keyword>
<dbReference type="GO" id="GO:0004674">
    <property type="term" value="F:protein serine/threonine kinase activity"/>
    <property type="evidence" value="ECO:0007669"/>
    <property type="project" value="UniProtKB-KW"/>
</dbReference>
<name>A0AAV6ZXJ9_ENGPU</name>
<feature type="binding site" evidence="6">
    <location>
        <position position="35"/>
    </location>
    <ligand>
        <name>ATP</name>
        <dbReference type="ChEBI" id="CHEBI:30616"/>
    </ligand>
</feature>
<protein>
    <recommendedName>
        <fullName evidence="8">Protein kinase domain-containing protein</fullName>
    </recommendedName>
</protein>
<feature type="non-terminal residue" evidence="9">
    <location>
        <position position="353"/>
    </location>
</feature>
<dbReference type="InterPro" id="IPR050494">
    <property type="entry name" value="Ser_Thr_dual-spec_kinase"/>
</dbReference>
<dbReference type="PROSITE" id="PS00107">
    <property type="entry name" value="PROTEIN_KINASE_ATP"/>
    <property type="match status" value="1"/>
</dbReference>
<sequence>SRNDCYHVIEELGKGTFGKVLKAQRIETGELVAIKIMKNNDTRSRVITNELKILHVIRQIDPDASHLVRFYEHFQVLDHFCLVFELLQQNLYEYQREIGFDPIPLRHIRTITAQVLEALSKLKELSIIHSDLKPENIVLVDHLQYPFRVKVIDFGSASILSEVKHVREPYIQSRFYRAPEILLGLPFSEKLDMWSLGCIIAELHFGSPLYPGNNEYDQIRYICDTLGMPDNYLLNAARKALWFFQYKVDAQRQIQWSMKAEGEHQNVKTIERRKYVLRSLEQIELMYRTRTCYPQTEVLAEHSDLKNMVELMKMMLTWDSNKRISPDTALKHPFISLQHMKTHYRSTRYYLLS</sequence>
<dbReference type="SUPFAM" id="SSF56112">
    <property type="entry name" value="Protein kinase-like (PK-like)"/>
    <property type="match status" value="1"/>
</dbReference>
<dbReference type="SMART" id="SM00220">
    <property type="entry name" value="S_TKc"/>
    <property type="match status" value="1"/>
</dbReference>
<dbReference type="PROSITE" id="PS00108">
    <property type="entry name" value="PROTEIN_KINASE_ST"/>
    <property type="match status" value="1"/>
</dbReference>
<dbReference type="GO" id="GO:0005737">
    <property type="term" value="C:cytoplasm"/>
    <property type="evidence" value="ECO:0007669"/>
    <property type="project" value="TreeGrafter"/>
</dbReference>
<organism evidence="9 10">
    <name type="scientific">Engystomops pustulosus</name>
    <name type="common">Tungara frog</name>
    <name type="synonym">Physalaemus pustulosus</name>
    <dbReference type="NCBI Taxonomy" id="76066"/>
    <lineage>
        <taxon>Eukaryota</taxon>
        <taxon>Metazoa</taxon>
        <taxon>Chordata</taxon>
        <taxon>Craniata</taxon>
        <taxon>Vertebrata</taxon>
        <taxon>Euteleostomi</taxon>
        <taxon>Amphibia</taxon>
        <taxon>Batrachia</taxon>
        <taxon>Anura</taxon>
        <taxon>Neobatrachia</taxon>
        <taxon>Hyloidea</taxon>
        <taxon>Leptodactylidae</taxon>
        <taxon>Leiuperinae</taxon>
        <taxon>Engystomops</taxon>
    </lineage>
</organism>
<dbReference type="InterPro" id="IPR008271">
    <property type="entry name" value="Ser/Thr_kinase_AS"/>
</dbReference>
<keyword evidence="3 6" id="KW-0547">Nucleotide-binding</keyword>
<evidence type="ECO:0000313" key="10">
    <source>
        <dbReference type="Proteomes" id="UP000824782"/>
    </source>
</evidence>
<dbReference type="PANTHER" id="PTHR24058:SF46">
    <property type="entry name" value="HOMEODOMAIN-INTERACTING PROTEIN KINASE 4"/>
    <property type="match status" value="1"/>
</dbReference>
<dbReference type="GO" id="GO:0005524">
    <property type="term" value="F:ATP binding"/>
    <property type="evidence" value="ECO:0007669"/>
    <property type="project" value="UniProtKB-UniRule"/>
</dbReference>
<dbReference type="InterPro" id="IPR017441">
    <property type="entry name" value="Protein_kinase_ATP_BS"/>
</dbReference>
<evidence type="ECO:0000256" key="3">
    <source>
        <dbReference type="ARBA" id="ARBA00022741"/>
    </source>
</evidence>
<dbReference type="PANTHER" id="PTHR24058">
    <property type="entry name" value="DUAL SPECIFICITY PROTEIN KINASE"/>
    <property type="match status" value="1"/>
</dbReference>
<dbReference type="AlphaFoldDB" id="A0AAV6ZXJ9"/>
<dbReference type="InterPro" id="IPR011009">
    <property type="entry name" value="Kinase-like_dom_sf"/>
</dbReference>
<evidence type="ECO:0000256" key="7">
    <source>
        <dbReference type="RuleBase" id="RU000304"/>
    </source>
</evidence>
<accession>A0AAV6ZXJ9</accession>
<evidence type="ECO:0000256" key="5">
    <source>
        <dbReference type="ARBA" id="ARBA00022840"/>
    </source>
</evidence>
<evidence type="ECO:0000313" key="9">
    <source>
        <dbReference type="EMBL" id="KAG8550813.1"/>
    </source>
</evidence>
<evidence type="ECO:0000256" key="1">
    <source>
        <dbReference type="ARBA" id="ARBA00022527"/>
    </source>
</evidence>
<comment type="caution">
    <text evidence="9">The sequence shown here is derived from an EMBL/GenBank/DDBJ whole genome shotgun (WGS) entry which is preliminary data.</text>
</comment>
<evidence type="ECO:0000256" key="6">
    <source>
        <dbReference type="PROSITE-ProRule" id="PRU10141"/>
    </source>
</evidence>
<dbReference type="Gene3D" id="1.10.510.10">
    <property type="entry name" value="Transferase(Phosphotransferase) domain 1"/>
    <property type="match status" value="1"/>
</dbReference>
<reference evidence="9" key="1">
    <citation type="thesis" date="2020" institute="ProQuest LLC" country="789 East Eisenhower Parkway, Ann Arbor, MI, USA">
        <title>Comparative Genomics and Chromosome Evolution.</title>
        <authorList>
            <person name="Mudd A.B."/>
        </authorList>
    </citation>
    <scope>NUCLEOTIDE SEQUENCE</scope>
    <source>
        <strain evidence="9">237g6f4</strain>
        <tissue evidence="9">Blood</tissue>
    </source>
</reference>
<keyword evidence="4" id="KW-0418">Kinase</keyword>
<dbReference type="EMBL" id="WNYA01000023">
    <property type="protein sequence ID" value="KAG8550813.1"/>
    <property type="molecule type" value="Genomic_DNA"/>
</dbReference>
<gene>
    <name evidence="9" type="ORF">GDO81_019607</name>
</gene>
<dbReference type="Pfam" id="PF00069">
    <property type="entry name" value="Pkinase"/>
    <property type="match status" value="1"/>
</dbReference>